<protein>
    <submittedName>
        <fullName evidence="2">Uncharacterized protein</fullName>
    </submittedName>
</protein>
<proteinExistence type="predicted"/>
<feature type="region of interest" description="Disordered" evidence="1">
    <location>
        <begin position="114"/>
        <end position="213"/>
    </location>
</feature>
<dbReference type="OrthoDB" id="10670099at2759"/>
<feature type="compositionally biased region" description="Basic residues" evidence="1">
    <location>
        <begin position="129"/>
        <end position="139"/>
    </location>
</feature>
<feature type="compositionally biased region" description="Polar residues" evidence="1">
    <location>
        <begin position="189"/>
        <end position="198"/>
    </location>
</feature>
<evidence type="ECO:0000256" key="1">
    <source>
        <dbReference type="SAM" id="MobiDB-lite"/>
    </source>
</evidence>
<gene>
    <name evidence="2" type="ORF">GTA08_BOTSDO10264</name>
</gene>
<evidence type="ECO:0000313" key="2">
    <source>
        <dbReference type="EMBL" id="KAF4302123.1"/>
    </source>
</evidence>
<evidence type="ECO:0000313" key="3">
    <source>
        <dbReference type="Proteomes" id="UP000572817"/>
    </source>
</evidence>
<feature type="region of interest" description="Disordered" evidence="1">
    <location>
        <begin position="46"/>
        <end position="69"/>
    </location>
</feature>
<name>A0A8H4ILC3_9PEZI</name>
<dbReference type="Proteomes" id="UP000572817">
    <property type="component" value="Unassembled WGS sequence"/>
</dbReference>
<organism evidence="2 3">
    <name type="scientific">Botryosphaeria dothidea</name>
    <dbReference type="NCBI Taxonomy" id="55169"/>
    <lineage>
        <taxon>Eukaryota</taxon>
        <taxon>Fungi</taxon>
        <taxon>Dikarya</taxon>
        <taxon>Ascomycota</taxon>
        <taxon>Pezizomycotina</taxon>
        <taxon>Dothideomycetes</taxon>
        <taxon>Dothideomycetes incertae sedis</taxon>
        <taxon>Botryosphaeriales</taxon>
        <taxon>Botryosphaeriaceae</taxon>
        <taxon>Botryosphaeria</taxon>
    </lineage>
</organism>
<comment type="caution">
    <text evidence="2">The sequence shown here is derived from an EMBL/GenBank/DDBJ whole genome shotgun (WGS) entry which is preliminary data.</text>
</comment>
<dbReference type="AlphaFoldDB" id="A0A8H4ILC3"/>
<reference evidence="2" key="1">
    <citation type="submission" date="2020-04" db="EMBL/GenBank/DDBJ databases">
        <title>Genome Assembly and Annotation of Botryosphaeria dothidea sdau 11-99, a Latent Pathogen of Apple Fruit Ring Rot in China.</title>
        <authorList>
            <person name="Yu C."/>
            <person name="Diao Y."/>
            <person name="Lu Q."/>
            <person name="Zhao J."/>
            <person name="Cui S."/>
            <person name="Peng C."/>
            <person name="He B."/>
            <person name="Liu H."/>
        </authorList>
    </citation>
    <scope>NUCLEOTIDE SEQUENCE [LARGE SCALE GENOMIC DNA]</scope>
    <source>
        <strain evidence="2">Sdau11-99</strain>
    </source>
</reference>
<feature type="region of interest" description="Disordered" evidence="1">
    <location>
        <begin position="1"/>
        <end position="21"/>
    </location>
</feature>
<dbReference type="EMBL" id="WWBZ02000073">
    <property type="protein sequence ID" value="KAF4302123.1"/>
    <property type="molecule type" value="Genomic_DNA"/>
</dbReference>
<accession>A0A8H4ILC3</accession>
<sequence>MIDPSSEVPFSTAPEGPMSPFAHEKAELVREKLKLAADRVAVKREKENLDGMPCPRPVSRRNDFPEDEKSDIARLKQRLNQEITKYFFKKAEIEGGLVSALALLDNCPPSLSPPSVLRDAAGQDQHQPPLKRKRGRPKLGRSPDSPTSIPNDELACQRHYLMPADDEEDEDCQSAFVPAPKKRGRPRLNTETNQNGHSSETEAREPKKRGRKKVFHCTKYGTRLPLACLSAAGTMMNADQL</sequence>
<keyword evidence="3" id="KW-1185">Reference proteome</keyword>